<evidence type="ECO:0000256" key="3">
    <source>
        <dbReference type="ARBA" id="ARBA00022840"/>
    </source>
</evidence>
<evidence type="ECO:0000256" key="1">
    <source>
        <dbReference type="ARBA" id="ARBA00022598"/>
    </source>
</evidence>
<dbReference type="InterPro" id="IPR011761">
    <property type="entry name" value="ATP-grasp"/>
</dbReference>
<dbReference type="EMBL" id="RYZI01000156">
    <property type="protein sequence ID" value="RWA09391.1"/>
    <property type="molecule type" value="Genomic_DNA"/>
</dbReference>
<dbReference type="Gene3D" id="3.40.50.20">
    <property type="match status" value="1"/>
</dbReference>
<evidence type="ECO:0000256" key="4">
    <source>
        <dbReference type="PROSITE-ProRule" id="PRU00409"/>
    </source>
</evidence>
<reference evidence="6 7" key="1">
    <citation type="submission" date="2018-12" db="EMBL/GenBank/DDBJ databases">
        <title>Draft genome sequence of Xylaria grammica IHI A82.</title>
        <authorList>
            <person name="Buettner E."/>
            <person name="Kellner H."/>
        </authorList>
    </citation>
    <scope>NUCLEOTIDE SEQUENCE [LARGE SCALE GENOMIC DNA]</scope>
    <source>
        <strain evidence="6 7">IHI A82</strain>
    </source>
</reference>
<dbReference type="SUPFAM" id="SSF56059">
    <property type="entry name" value="Glutathione synthetase ATP-binding domain-like"/>
    <property type="match status" value="1"/>
</dbReference>
<keyword evidence="2 4" id="KW-0547">Nucleotide-binding</keyword>
<evidence type="ECO:0000256" key="2">
    <source>
        <dbReference type="ARBA" id="ARBA00022741"/>
    </source>
</evidence>
<dbReference type="AlphaFoldDB" id="A0A439D4R0"/>
<dbReference type="GO" id="GO:0005524">
    <property type="term" value="F:ATP binding"/>
    <property type="evidence" value="ECO:0007669"/>
    <property type="project" value="UniProtKB-UniRule"/>
</dbReference>
<dbReference type="Proteomes" id="UP000286045">
    <property type="component" value="Unassembled WGS sequence"/>
</dbReference>
<protein>
    <recommendedName>
        <fullName evidence="5">ATP-grasp domain-containing protein</fullName>
    </recommendedName>
</protein>
<dbReference type="Gene3D" id="3.30.470.20">
    <property type="entry name" value="ATP-grasp fold, B domain"/>
    <property type="match status" value="1"/>
</dbReference>
<dbReference type="Pfam" id="PF13535">
    <property type="entry name" value="ATP-grasp_4"/>
    <property type="match status" value="1"/>
</dbReference>
<dbReference type="GO" id="GO:0046872">
    <property type="term" value="F:metal ion binding"/>
    <property type="evidence" value="ECO:0007669"/>
    <property type="project" value="InterPro"/>
</dbReference>
<comment type="caution">
    <text evidence="6">The sequence shown here is derived from an EMBL/GenBank/DDBJ whole genome shotgun (WGS) entry which is preliminary data.</text>
</comment>
<dbReference type="InterPro" id="IPR052032">
    <property type="entry name" value="ATP-dep_AA_Ligase"/>
</dbReference>
<feature type="domain" description="ATP-grasp" evidence="5">
    <location>
        <begin position="318"/>
        <end position="551"/>
    </location>
</feature>
<keyword evidence="3 4" id="KW-0067">ATP-binding</keyword>
<dbReference type="GO" id="GO:0016874">
    <property type="term" value="F:ligase activity"/>
    <property type="evidence" value="ECO:0007669"/>
    <property type="project" value="UniProtKB-KW"/>
</dbReference>
<accession>A0A439D4R0</accession>
<keyword evidence="7" id="KW-1185">Reference proteome</keyword>
<dbReference type="STRING" id="363999.A0A439D4R0"/>
<dbReference type="PANTHER" id="PTHR43585:SF2">
    <property type="entry name" value="ATP-GRASP ENZYME FSQD"/>
    <property type="match status" value="1"/>
</dbReference>
<proteinExistence type="predicted"/>
<evidence type="ECO:0000259" key="5">
    <source>
        <dbReference type="PROSITE" id="PS50975"/>
    </source>
</evidence>
<keyword evidence="1" id="KW-0436">Ligase</keyword>
<dbReference type="PANTHER" id="PTHR43585">
    <property type="entry name" value="FUMIPYRROLE BIOSYNTHESIS PROTEIN C"/>
    <property type="match status" value="1"/>
</dbReference>
<sequence>MGEVYTCNLSIDAYDEGTLIPLEWKVNPPSDLRHSWTLDMVLNGRLDSSADSVEYSTPAESQAPDGRLGVIKLDSFSPWGGYVIDSLRDLGQLGGPNAPIVIKLVLPTLSGFCVRSDFLQRRLDGYVGIRAACSFLQPRQEIHCVDFPDDASLDALSLSRILSNAVGAISVKSADALGPLETELDNRLSFPWVSPHCPPFRRVAYVKGRYNMDHSRRIWEAASALGIAVVVIDKEGHWLQDSQWSHIREGFICANLDADKGFADRLVAAVRGYGKPIHGITTASTKRTVGVARACEVLGLPKSPSAAFAIVEDKFKSRQIESFGGVAALWMPSAEYLEERLSSSNPPHIQYPVVVKPCVGWGSECVSKVRSEQELIQAATRASKRHRGPPMQRTDLMIEAYVEGPEIDANVVLANSEIVFFEVADDFPSLADRQDNKWDDPFQETWMVLPTRLPQDEIEEIKSSLLQTLLRQGFRDGVFNCEGRVRYSSMQFSSRDGQYDLSESEAHAADGKKPSFYLHEINARTPGYYGNVASNLTYGVDYYALDILCAVGDMQRFRSLAHPFRQGAQWWLVITVIPEEKEGTMKTEDACKEFLQKFPDLDAAVPDYMTYKKGGSRLEGPAASQLSFVGYFSVVSRQSRADALQLAARIRRDFTYELV</sequence>
<gene>
    <name evidence="6" type="ORF">EKO27_g5713</name>
</gene>
<dbReference type="PROSITE" id="PS50975">
    <property type="entry name" value="ATP_GRASP"/>
    <property type="match status" value="1"/>
</dbReference>
<name>A0A439D4R0_9PEZI</name>
<evidence type="ECO:0000313" key="6">
    <source>
        <dbReference type="EMBL" id="RWA09391.1"/>
    </source>
</evidence>
<organism evidence="6 7">
    <name type="scientific">Xylaria grammica</name>
    <dbReference type="NCBI Taxonomy" id="363999"/>
    <lineage>
        <taxon>Eukaryota</taxon>
        <taxon>Fungi</taxon>
        <taxon>Dikarya</taxon>
        <taxon>Ascomycota</taxon>
        <taxon>Pezizomycotina</taxon>
        <taxon>Sordariomycetes</taxon>
        <taxon>Xylariomycetidae</taxon>
        <taxon>Xylariales</taxon>
        <taxon>Xylariaceae</taxon>
        <taxon>Xylaria</taxon>
    </lineage>
</organism>
<dbReference type="Pfam" id="PF18130">
    <property type="entry name" value="ATPgrasp_N"/>
    <property type="match status" value="1"/>
</dbReference>
<dbReference type="InterPro" id="IPR041472">
    <property type="entry name" value="BL00235/CARNS1_N"/>
</dbReference>
<evidence type="ECO:0000313" key="7">
    <source>
        <dbReference type="Proteomes" id="UP000286045"/>
    </source>
</evidence>